<keyword evidence="2" id="KW-1185">Reference proteome</keyword>
<organism evidence="1 2">
    <name type="scientific">Mycetomoellerius zeteki</name>
    <dbReference type="NCBI Taxonomy" id="64791"/>
    <lineage>
        <taxon>Eukaryota</taxon>
        <taxon>Metazoa</taxon>
        <taxon>Ecdysozoa</taxon>
        <taxon>Arthropoda</taxon>
        <taxon>Hexapoda</taxon>
        <taxon>Insecta</taxon>
        <taxon>Pterygota</taxon>
        <taxon>Neoptera</taxon>
        <taxon>Endopterygota</taxon>
        <taxon>Hymenoptera</taxon>
        <taxon>Apocrita</taxon>
        <taxon>Aculeata</taxon>
        <taxon>Formicoidea</taxon>
        <taxon>Formicidae</taxon>
        <taxon>Myrmicinae</taxon>
        <taxon>Mycetomoellerius</taxon>
    </lineage>
</organism>
<evidence type="ECO:0000313" key="2">
    <source>
        <dbReference type="Proteomes" id="UP000075809"/>
    </source>
</evidence>
<accession>A0A151WKV6</accession>
<name>A0A151WKV6_9HYME</name>
<dbReference type="AlphaFoldDB" id="A0A151WKV6"/>
<protein>
    <submittedName>
        <fullName evidence="1">Uncharacterized protein</fullName>
    </submittedName>
</protein>
<sequence>MEPKDSSINHDTARSFAIIFQSDSNGNDSIADHRANVEDIVFNNIRNADPEHLEHIIHEVFEEEGIINFEEILDEESSDEEVLSDDIGCASDQSKHDTDRVDKIVTSPEIRALNVHVKRCMIQCYYTTGDAYAVCVSCMINISDTDIDLMYLVANLAECLAWLQRCDECIERLEELCRAKRPRIVVGHRQLGARFTPVTKRKGRSTADVAPAIASLDTDTITDIIVDAVAATVSALIADVISTSSIAGAGASAAGATTPAARGWE</sequence>
<gene>
    <name evidence="1" type="ORF">ALC60_12471</name>
</gene>
<dbReference type="EMBL" id="KQ982997">
    <property type="protein sequence ID" value="KYQ48484.1"/>
    <property type="molecule type" value="Genomic_DNA"/>
</dbReference>
<proteinExistence type="predicted"/>
<evidence type="ECO:0000313" key="1">
    <source>
        <dbReference type="EMBL" id="KYQ48484.1"/>
    </source>
</evidence>
<dbReference type="Proteomes" id="UP000075809">
    <property type="component" value="Unassembled WGS sequence"/>
</dbReference>
<reference evidence="1 2" key="1">
    <citation type="submission" date="2015-09" db="EMBL/GenBank/DDBJ databases">
        <title>Trachymyrmex zeteki WGS genome.</title>
        <authorList>
            <person name="Nygaard S."/>
            <person name="Hu H."/>
            <person name="Boomsma J."/>
            <person name="Zhang G."/>
        </authorList>
    </citation>
    <scope>NUCLEOTIDE SEQUENCE [LARGE SCALE GENOMIC DNA]</scope>
    <source>
        <strain evidence="1">Tzet28-1</strain>
        <tissue evidence="1">Whole body</tissue>
    </source>
</reference>